<evidence type="ECO:0000313" key="3">
    <source>
        <dbReference type="EMBL" id="MDT0275204.1"/>
    </source>
</evidence>
<comment type="caution">
    <text evidence="3">The sequence shown here is derived from an EMBL/GenBank/DDBJ whole genome shotgun (WGS) entry which is preliminary data.</text>
</comment>
<gene>
    <name evidence="3" type="ORF">RM425_04760</name>
</gene>
<dbReference type="InterPro" id="IPR000073">
    <property type="entry name" value="AB_hydrolase_1"/>
</dbReference>
<dbReference type="Proteomes" id="UP001183222">
    <property type="component" value="Unassembled WGS sequence"/>
</dbReference>
<evidence type="ECO:0000256" key="1">
    <source>
        <dbReference type="SAM" id="MobiDB-lite"/>
    </source>
</evidence>
<dbReference type="PANTHER" id="PTHR43433">
    <property type="entry name" value="HYDROLASE, ALPHA/BETA FOLD FAMILY PROTEIN"/>
    <property type="match status" value="1"/>
</dbReference>
<dbReference type="Gene3D" id="3.40.50.1820">
    <property type="entry name" value="alpha/beta hydrolase"/>
    <property type="match status" value="1"/>
</dbReference>
<keyword evidence="4" id="KW-1185">Reference proteome</keyword>
<evidence type="ECO:0000259" key="2">
    <source>
        <dbReference type="Pfam" id="PF00561"/>
    </source>
</evidence>
<dbReference type="RefSeq" id="WP_311344035.1">
    <property type="nucleotide sequence ID" value="NZ_JAVREI010000002.1"/>
</dbReference>
<keyword evidence="3" id="KW-0378">Hydrolase</keyword>
<feature type="compositionally biased region" description="Low complexity" evidence="1">
    <location>
        <begin position="58"/>
        <end position="69"/>
    </location>
</feature>
<protein>
    <submittedName>
        <fullName evidence="3">Alpha/beta hydrolase</fullName>
    </submittedName>
</protein>
<dbReference type="GO" id="GO:0016787">
    <property type="term" value="F:hydrolase activity"/>
    <property type="evidence" value="ECO:0007669"/>
    <property type="project" value="UniProtKB-KW"/>
</dbReference>
<sequence>MTTIDVNGTTLYYERRGKGPSVLFIAGATGDAGHFGGVAEALADEFTAVTFDRRGNSRSRGSPNQSGGSVDEQADDVAALLTALGLAPAVVYGSSSGAIYLTSRALRRPDVLRGAIFHEPPYVAVTSQPEAVGAGLEAAIGEGMARGGSPVAVESFLRWACGDEAFGTLKSLDAELVTRCVENGEAVFGSELPELATYLPDSAELGAMRVPSVVTTGAEHTDRASDGYWYYEAATWLATQLGTPLVETPGGHVPQATHPEALLAWLRPVLHKLSNSGTASS</sequence>
<dbReference type="InterPro" id="IPR029058">
    <property type="entry name" value="AB_hydrolase_fold"/>
</dbReference>
<feature type="domain" description="AB hydrolase-1" evidence="2">
    <location>
        <begin position="20"/>
        <end position="122"/>
    </location>
</feature>
<dbReference type="Pfam" id="PF00561">
    <property type="entry name" value="Abhydrolase_1"/>
    <property type="match status" value="1"/>
</dbReference>
<organism evidence="3 4">
    <name type="scientific">Blastococcus goldschmidtiae</name>
    <dbReference type="NCBI Taxonomy" id="3075546"/>
    <lineage>
        <taxon>Bacteria</taxon>
        <taxon>Bacillati</taxon>
        <taxon>Actinomycetota</taxon>
        <taxon>Actinomycetes</taxon>
        <taxon>Geodermatophilales</taxon>
        <taxon>Geodermatophilaceae</taxon>
        <taxon>Blastococcus</taxon>
    </lineage>
</organism>
<proteinExistence type="predicted"/>
<feature type="region of interest" description="Disordered" evidence="1">
    <location>
        <begin position="53"/>
        <end position="72"/>
    </location>
</feature>
<name>A0ABU2K4V4_9ACTN</name>
<evidence type="ECO:0000313" key="4">
    <source>
        <dbReference type="Proteomes" id="UP001183222"/>
    </source>
</evidence>
<accession>A0ABU2K4V4</accession>
<dbReference type="PANTHER" id="PTHR43433:SF5">
    <property type="entry name" value="AB HYDROLASE-1 DOMAIN-CONTAINING PROTEIN"/>
    <property type="match status" value="1"/>
</dbReference>
<dbReference type="SUPFAM" id="SSF53474">
    <property type="entry name" value="alpha/beta-Hydrolases"/>
    <property type="match status" value="1"/>
</dbReference>
<dbReference type="InterPro" id="IPR050471">
    <property type="entry name" value="AB_hydrolase"/>
</dbReference>
<dbReference type="EMBL" id="JAVREI010000002">
    <property type="protein sequence ID" value="MDT0275204.1"/>
    <property type="molecule type" value="Genomic_DNA"/>
</dbReference>
<reference evidence="4" key="1">
    <citation type="submission" date="2023-07" db="EMBL/GenBank/DDBJ databases">
        <title>30 novel species of actinomycetes from the DSMZ collection.</title>
        <authorList>
            <person name="Nouioui I."/>
        </authorList>
    </citation>
    <scope>NUCLEOTIDE SEQUENCE [LARGE SCALE GENOMIC DNA]</scope>
    <source>
        <strain evidence="4">DSM 46792</strain>
    </source>
</reference>